<gene>
    <name evidence="1" type="ORF">METZ01_LOCUS426028</name>
</gene>
<accession>A0A382XQL5</accession>
<evidence type="ECO:0000313" key="1">
    <source>
        <dbReference type="EMBL" id="SVD73174.1"/>
    </source>
</evidence>
<sequence>MLTLRWVGGPGGYLSLLDQTLLPARVKYLRIRELSVVIDAIRRLAVRGAP</sequence>
<organism evidence="1">
    <name type="scientific">marine metagenome</name>
    <dbReference type="NCBI Taxonomy" id="408172"/>
    <lineage>
        <taxon>unclassified sequences</taxon>
        <taxon>metagenomes</taxon>
        <taxon>ecological metagenomes</taxon>
    </lineage>
</organism>
<dbReference type="Gene3D" id="1.20.120.420">
    <property type="entry name" value="translation initiation factor eif-2b, domain 1"/>
    <property type="match status" value="1"/>
</dbReference>
<dbReference type="SUPFAM" id="SSF100950">
    <property type="entry name" value="NagB/RpiA/CoA transferase-like"/>
    <property type="match status" value="1"/>
</dbReference>
<proteinExistence type="predicted"/>
<feature type="non-terminal residue" evidence="1">
    <location>
        <position position="50"/>
    </location>
</feature>
<name>A0A382XQL5_9ZZZZ</name>
<dbReference type="InterPro" id="IPR037171">
    <property type="entry name" value="NagB/RpiA_transferase-like"/>
</dbReference>
<dbReference type="AlphaFoldDB" id="A0A382XQL5"/>
<dbReference type="EMBL" id="UINC01169568">
    <property type="protein sequence ID" value="SVD73174.1"/>
    <property type="molecule type" value="Genomic_DNA"/>
</dbReference>
<reference evidence="1" key="1">
    <citation type="submission" date="2018-05" db="EMBL/GenBank/DDBJ databases">
        <authorList>
            <person name="Lanie J.A."/>
            <person name="Ng W.-L."/>
            <person name="Kazmierczak K.M."/>
            <person name="Andrzejewski T.M."/>
            <person name="Davidsen T.M."/>
            <person name="Wayne K.J."/>
            <person name="Tettelin H."/>
            <person name="Glass J.I."/>
            <person name="Rusch D."/>
            <person name="Podicherti R."/>
            <person name="Tsui H.-C.T."/>
            <person name="Winkler M.E."/>
        </authorList>
    </citation>
    <scope>NUCLEOTIDE SEQUENCE</scope>
</reference>
<protein>
    <submittedName>
        <fullName evidence="1">Uncharacterized protein</fullName>
    </submittedName>
</protein>
<dbReference type="InterPro" id="IPR027363">
    <property type="entry name" value="M1Pi_N"/>
</dbReference>